<dbReference type="EMBL" id="BQNB010011024">
    <property type="protein sequence ID" value="GJS85089.1"/>
    <property type="molecule type" value="Genomic_DNA"/>
</dbReference>
<evidence type="ECO:0000313" key="2">
    <source>
        <dbReference type="Proteomes" id="UP001151760"/>
    </source>
</evidence>
<sequence length="145" mass="16039">MTVRDSAPDPMRRFTHPKARHLLRYYTRRDTTLLSLRNVNAPGAVLSLLLHHLGQVSALLVCGSVSTHLADPVGLDSRYLCAVTDELRFALNRDCGVESERYHIFPFEELNGVPVAFVAGSGVVSKSADRISVFHVGQQNGLQNR</sequence>
<evidence type="ECO:0000313" key="1">
    <source>
        <dbReference type="EMBL" id="GJS85089.1"/>
    </source>
</evidence>
<protein>
    <submittedName>
        <fullName evidence="1">Uncharacterized protein</fullName>
    </submittedName>
</protein>
<reference evidence="1" key="2">
    <citation type="submission" date="2022-01" db="EMBL/GenBank/DDBJ databases">
        <authorList>
            <person name="Yamashiro T."/>
            <person name="Shiraishi A."/>
            <person name="Satake H."/>
            <person name="Nakayama K."/>
        </authorList>
    </citation>
    <scope>NUCLEOTIDE SEQUENCE</scope>
</reference>
<organism evidence="1 2">
    <name type="scientific">Tanacetum coccineum</name>
    <dbReference type="NCBI Taxonomy" id="301880"/>
    <lineage>
        <taxon>Eukaryota</taxon>
        <taxon>Viridiplantae</taxon>
        <taxon>Streptophyta</taxon>
        <taxon>Embryophyta</taxon>
        <taxon>Tracheophyta</taxon>
        <taxon>Spermatophyta</taxon>
        <taxon>Magnoliopsida</taxon>
        <taxon>eudicotyledons</taxon>
        <taxon>Gunneridae</taxon>
        <taxon>Pentapetalae</taxon>
        <taxon>asterids</taxon>
        <taxon>campanulids</taxon>
        <taxon>Asterales</taxon>
        <taxon>Asteraceae</taxon>
        <taxon>Asteroideae</taxon>
        <taxon>Anthemideae</taxon>
        <taxon>Anthemidinae</taxon>
        <taxon>Tanacetum</taxon>
    </lineage>
</organism>
<gene>
    <name evidence="1" type="ORF">Tco_0751630</name>
</gene>
<reference evidence="1" key="1">
    <citation type="journal article" date="2022" name="Int. J. Mol. Sci.">
        <title>Draft Genome of Tanacetum Coccineum: Genomic Comparison of Closely Related Tanacetum-Family Plants.</title>
        <authorList>
            <person name="Yamashiro T."/>
            <person name="Shiraishi A."/>
            <person name="Nakayama K."/>
            <person name="Satake H."/>
        </authorList>
    </citation>
    <scope>NUCLEOTIDE SEQUENCE</scope>
</reference>
<comment type="caution">
    <text evidence="1">The sequence shown here is derived from an EMBL/GenBank/DDBJ whole genome shotgun (WGS) entry which is preliminary data.</text>
</comment>
<keyword evidence="2" id="KW-1185">Reference proteome</keyword>
<proteinExistence type="predicted"/>
<dbReference type="Proteomes" id="UP001151760">
    <property type="component" value="Unassembled WGS sequence"/>
</dbReference>
<accession>A0ABQ4Z4K5</accession>
<name>A0ABQ4Z4K5_9ASTR</name>